<sequence length="104" mass="11900">DPMCDKSRIQEQKGYDMTKNQGWCKWIFSNNTFNTWRHDKDSKLLWIHGNAGFGKTMLLAGIIDELDTRDEGAPKASTVSYYFCEAPTNTFKIQDATAVFRGLI</sequence>
<feature type="non-terminal residue" evidence="1">
    <location>
        <position position="104"/>
    </location>
</feature>
<feature type="non-terminal residue" evidence="1">
    <location>
        <position position="1"/>
    </location>
</feature>
<comment type="caution">
    <text evidence="1">The sequence shown here is derived from an EMBL/GenBank/DDBJ whole genome shotgun (WGS) entry which is preliminary data.</text>
</comment>
<evidence type="ECO:0000313" key="1">
    <source>
        <dbReference type="EMBL" id="KAF2477226.1"/>
    </source>
</evidence>
<protein>
    <submittedName>
        <fullName evidence="1">Uncharacterized protein</fullName>
    </submittedName>
</protein>
<organism evidence="1 2">
    <name type="scientific">Lindgomyces ingoldianus</name>
    <dbReference type="NCBI Taxonomy" id="673940"/>
    <lineage>
        <taxon>Eukaryota</taxon>
        <taxon>Fungi</taxon>
        <taxon>Dikarya</taxon>
        <taxon>Ascomycota</taxon>
        <taxon>Pezizomycotina</taxon>
        <taxon>Dothideomycetes</taxon>
        <taxon>Pleosporomycetidae</taxon>
        <taxon>Pleosporales</taxon>
        <taxon>Lindgomycetaceae</taxon>
        <taxon>Lindgomyces</taxon>
    </lineage>
</organism>
<gene>
    <name evidence="1" type="ORF">BDR25DRAFT_196340</name>
</gene>
<dbReference type="EMBL" id="MU003493">
    <property type="protein sequence ID" value="KAF2477226.1"/>
    <property type="molecule type" value="Genomic_DNA"/>
</dbReference>
<dbReference type="Proteomes" id="UP000799755">
    <property type="component" value="Unassembled WGS sequence"/>
</dbReference>
<name>A0ACB6RDF8_9PLEO</name>
<reference evidence="1" key="1">
    <citation type="journal article" date="2020" name="Stud. Mycol.">
        <title>101 Dothideomycetes genomes: a test case for predicting lifestyles and emergence of pathogens.</title>
        <authorList>
            <person name="Haridas S."/>
            <person name="Albert R."/>
            <person name="Binder M."/>
            <person name="Bloem J."/>
            <person name="Labutti K."/>
            <person name="Salamov A."/>
            <person name="Andreopoulos B."/>
            <person name="Baker S."/>
            <person name="Barry K."/>
            <person name="Bills G."/>
            <person name="Bluhm B."/>
            <person name="Cannon C."/>
            <person name="Castanera R."/>
            <person name="Culley D."/>
            <person name="Daum C."/>
            <person name="Ezra D."/>
            <person name="Gonzalez J."/>
            <person name="Henrissat B."/>
            <person name="Kuo A."/>
            <person name="Liang C."/>
            <person name="Lipzen A."/>
            <person name="Lutzoni F."/>
            <person name="Magnuson J."/>
            <person name="Mondo S."/>
            <person name="Nolan M."/>
            <person name="Ohm R."/>
            <person name="Pangilinan J."/>
            <person name="Park H.-J."/>
            <person name="Ramirez L."/>
            <person name="Alfaro M."/>
            <person name="Sun H."/>
            <person name="Tritt A."/>
            <person name="Yoshinaga Y."/>
            <person name="Zwiers L.-H."/>
            <person name="Turgeon B."/>
            <person name="Goodwin S."/>
            <person name="Spatafora J."/>
            <person name="Crous P."/>
            <person name="Grigoriev I."/>
        </authorList>
    </citation>
    <scope>NUCLEOTIDE SEQUENCE</scope>
    <source>
        <strain evidence="1">ATCC 200398</strain>
    </source>
</reference>
<accession>A0ACB6RDF8</accession>
<proteinExistence type="predicted"/>
<evidence type="ECO:0000313" key="2">
    <source>
        <dbReference type="Proteomes" id="UP000799755"/>
    </source>
</evidence>
<keyword evidence="2" id="KW-1185">Reference proteome</keyword>